<keyword evidence="1" id="KW-0812">Transmembrane</keyword>
<name>A0A2A2LAA1_9BILA</name>
<dbReference type="Proteomes" id="UP000218231">
    <property type="component" value="Unassembled WGS sequence"/>
</dbReference>
<proteinExistence type="predicted"/>
<comment type="caution">
    <text evidence="2">The sequence shown here is derived from an EMBL/GenBank/DDBJ whole genome shotgun (WGS) entry which is preliminary data.</text>
</comment>
<evidence type="ECO:0000313" key="2">
    <source>
        <dbReference type="EMBL" id="PAV83186.1"/>
    </source>
</evidence>
<keyword evidence="3" id="KW-1185">Reference proteome</keyword>
<accession>A0A2A2LAA1</accession>
<reference evidence="2 3" key="1">
    <citation type="journal article" date="2017" name="Curr. Biol.">
        <title>Genome architecture and evolution of a unichromosomal asexual nematode.</title>
        <authorList>
            <person name="Fradin H."/>
            <person name="Zegar C."/>
            <person name="Gutwein M."/>
            <person name="Lucas J."/>
            <person name="Kovtun M."/>
            <person name="Corcoran D."/>
            <person name="Baugh L.R."/>
            <person name="Kiontke K."/>
            <person name="Gunsalus K."/>
            <person name="Fitch D.H."/>
            <person name="Piano F."/>
        </authorList>
    </citation>
    <scope>NUCLEOTIDE SEQUENCE [LARGE SCALE GENOMIC DNA]</scope>
    <source>
        <strain evidence="2">PF1309</strain>
    </source>
</reference>
<evidence type="ECO:0000256" key="1">
    <source>
        <dbReference type="SAM" id="Phobius"/>
    </source>
</evidence>
<keyword evidence="1" id="KW-1133">Transmembrane helix</keyword>
<dbReference type="AlphaFoldDB" id="A0A2A2LAA1"/>
<protein>
    <submittedName>
        <fullName evidence="2">Uncharacterized protein</fullName>
    </submittedName>
</protein>
<evidence type="ECO:0000313" key="3">
    <source>
        <dbReference type="Proteomes" id="UP000218231"/>
    </source>
</evidence>
<feature type="transmembrane region" description="Helical" evidence="1">
    <location>
        <begin position="53"/>
        <end position="71"/>
    </location>
</feature>
<sequence length="117" mass="13340">MRDERETNEGRMREEREIMRDKCGTNAGTFLSSDHLLDSVSVDFTPALPTMSLLRLVSCLILFVIVLVYAAPVLTVDVLDDDNTPQYLLPYLKRTGAGSPFLENDQLLKAILKYRRY</sequence>
<keyword evidence="1" id="KW-0472">Membrane</keyword>
<dbReference type="EMBL" id="LIAE01006984">
    <property type="protein sequence ID" value="PAV83186.1"/>
    <property type="molecule type" value="Genomic_DNA"/>
</dbReference>
<organism evidence="2 3">
    <name type="scientific">Diploscapter pachys</name>
    <dbReference type="NCBI Taxonomy" id="2018661"/>
    <lineage>
        <taxon>Eukaryota</taxon>
        <taxon>Metazoa</taxon>
        <taxon>Ecdysozoa</taxon>
        <taxon>Nematoda</taxon>
        <taxon>Chromadorea</taxon>
        <taxon>Rhabditida</taxon>
        <taxon>Rhabditina</taxon>
        <taxon>Rhabditomorpha</taxon>
        <taxon>Rhabditoidea</taxon>
        <taxon>Rhabditidae</taxon>
        <taxon>Diploscapter</taxon>
    </lineage>
</organism>
<gene>
    <name evidence="2" type="ORF">WR25_16574</name>
</gene>